<organism evidence="3 4">
    <name type="scientific">Hypsizygus marmoreus</name>
    <name type="common">White beech mushroom</name>
    <name type="synonym">Agaricus marmoreus</name>
    <dbReference type="NCBI Taxonomy" id="39966"/>
    <lineage>
        <taxon>Eukaryota</taxon>
        <taxon>Fungi</taxon>
        <taxon>Dikarya</taxon>
        <taxon>Basidiomycota</taxon>
        <taxon>Agaricomycotina</taxon>
        <taxon>Agaricomycetes</taxon>
        <taxon>Agaricomycetidae</taxon>
        <taxon>Agaricales</taxon>
        <taxon>Tricholomatineae</taxon>
        <taxon>Lyophyllaceae</taxon>
        <taxon>Hypsizygus</taxon>
    </lineage>
</organism>
<evidence type="ECO:0000259" key="2">
    <source>
        <dbReference type="Pfam" id="PF13460"/>
    </source>
</evidence>
<dbReference type="PANTHER" id="PTHR43162">
    <property type="match status" value="1"/>
</dbReference>
<feature type="compositionally biased region" description="Basic and acidic residues" evidence="1">
    <location>
        <begin position="311"/>
        <end position="324"/>
    </location>
</feature>
<dbReference type="STRING" id="39966.A0A369K6U4"/>
<evidence type="ECO:0000313" key="4">
    <source>
        <dbReference type="Proteomes" id="UP000076154"/>
    </source>
</evidence>
<proteinExistence type="predicted"/>
<keyword evidence="4" id="KW-1185">Reference proteome</keyword>
<dbReference type="Proteomes" id="UP000076154">
    <property type="component" value="Unassembled WGS sequence"/>
</dbReference>
<dbReference type="Gene3D" id="3.90.25.10">
    <property type="entry name" value="UDP-galactose 4-epimerase, domain 1"/>
    <property type="match status" value="1"/>
</dbReference>
<sequence>MTGTILLIGGTGKTGLPLAHLLDKANYPFLVATREPAKVPAPFKSVSFDWLDASTFMNPFKVNPGIDRVYLISPAVHDVLPIVKPFVELAIQEGVKRFVLLSSTPTPKRGPYLGKIHEYLEGRDIDYAVLRPTWFIENFGPLFLRNILVDNAVFSTTKDGRDPFVSVDDIAKVAFKALTYEKSRNTEHTIVGPELYTYDEVFFSRRNITHKRLTQEDGKAFWLGFGLPEDYALAMIGMEDLIPVRDEEAHFHAKVKEVGNRRLKDLLQGQPRPVDSEVKCTLEMNNHPIDEEPSRHRKDHGKDTITPSARPETRPYIRFDAEGP</sequence>
<dbReference type="OrthoDB" id="419598at2759"/>
<dbReference type="InterPro" id="IPR051604">
    <property type="entry name" value="Ergot_Alk_Oxidoreductase"/>
</dbReference>
<dbReference type="EMBL" id="LUEZ02000015">
    <property type="protein sequence ID" value="RDB27553.1"/>
    <property type="molecule type" value="Genomic_DNA"/>
</dbReference>
<feature type="domain" description="NAD(P)-binding" evidence="2">
    <location>
        <begin position="9"/>
        <end position="179"/>
    </location>
</feature>
<dbReference type="Gene3D" id="3.40.50.720">
    <property type="entry name" value="NAD(P)-binding Rossmann-like Domain"/>
    <property type="match status" value="1"/>
</dbReference>
<comment type="caution">
    <text evidence="3">The sequence shown here is derived from an EMBL/GenBank/DDBJ whole genome shotgun (WGS) entry which is preliminary data.</text>
</comment>
<dbReference type="InParanoid" id="A0A369K6U4"/>
<accession>A0A369K6U4</accession>
<dbReference type="SUPFAM" id="SSF51735">
    <property type="entry name" value="NAD(P)-binding Rossmann-fold domains"/>
    <property type="match status" value="1"/>
</dbReference>
<feature type="region of interest" description="Disordered" evidence="1">
    <location>
        <begin position="286"/>
        <end position="324"/>
    </location>
</feature>
<protein>
    <submittedName>
        <fullName evidence="3">Agroclavine dehydrogenase</fullName>
    </submittedName>
</protein>
<dbReference type="Pfam" id="PF13460">
    <property type="entry name" value="NAD_binding_10"/>
    <property type="match status" value="1"/>
</dbReference>
<dbReference type="InterPro" id="IPR036291">
    <property type="entry name" value="NAD(P)-bd_dom_sf"/>
</dbReference>
<gene>
    <name evidence="3" type="primary">easG_0</name>
    <name evidence="3" type="ORF">Hypma_003873</name>
</gene>
<evidence type="ECO:0000313" key="3">
    <source>
        <dbReference type="EMBL" id="RDB27553.1"/>
    </source>
</evidence>
<dbReference type="InterPro" id="IPR016040">
    <property type="entry name" value="NAD(P)-bd_dom"/>
</dbReference>
<evidence type="ECO:0000256" key="1">
    <source>
        <dbReference type="SAM" id="MobiDB-lite"/>
    </source>
</evidence>
<reference evidence="3" key="1">
    <citation type="submission" date="2018-04" db="EMBL/GenBank/DDBJ databases">
        <title>Whole genome sequencing of Hypsizygus marmoreus.</title>
        <authorList>
            <person name="Choi I.-G."/>
            <person name="Min B."/>
            <person name="Kim J.-G."/>
            <person name="Kim S."/>
            <person name="Oh Y.-L."/>
            <person name="Kong W.-S."/>
            <person name="Park H."/>
            <person name="Jeong J."/>
            <person name="Song E.-S."/>
        </authorList>
    </citation>
    <scope>NUCLEOTIDE SEQUENCE [LARGE SCALE GENOMIC DNA]</scope>
    <source>
        <strain evidence="3">51987-8</strain>
    </source>
</reference>
<dbReference type="AlphaFoldDB" id="A0A369K6U4"/>
<name>A0A369K6U4_HYPMA</name>
<dbReference type="PANTHER" id="PTHR43162:SF1">
    <property type="entry name" value="PRESTALK A DIFFERENTIATION PROTEIN A"/>
    <property type="match status" value="1"/>
</dbReference>